<gene>
    <name evidence="4 5" type="primary">rpsF</name>
    <name evidence="5" type="ORF">GCM10009844_11930</name>
</gene>
<keyword evidence="4 5" id="KW-0689">Ribosomal protein</keyword>
<dbReference type="CDD" id="cd00473">
    <property type="entry name" value="bS6"/>
    <property type="match status" value="1"/>
</dbReference>
<dbReference type="PANTHER" id="PTHR21011:SF1">
    <property type="entry name" value="SMALL RIBOSOMAL SUBUNIT PROTEIN BS6M"/>
    <property type="match status" value="1"/>
</dbReference>
<name>A0ABP5L6R2_9ACTN</name>
<dbReference type="EMBL" id="BAAAQR010000002">
    <property type="protein sequence ID" value="GAA2141451.1"/>
    <property type="molecule type" value="Genomic_DNA"/>
</dbReference>
<dbReference type="Gene3D" id="3.30.70.60">
    <property type="match status" value="1"/>
</dbReference>
<protein>
    <recommendedName>
        <fullName evidence="3 4">Small ribosomal subunit protein bS6</fullName>
    </recommendedName>
</protein>
<reference evidence="6" key="1">
    <citation type="journal article" date="2019" name="Int. J. Syst. Evol. Microbiol.">
        <title>The Global Catalogue of Microorganisms (GCM) 10K type strain sequencing project: providing services to taxonomists for standard genome sequencing and annotation.</title>
        <authorList>
            <consortium name="The Broad Institute Genomics Platform"/>
            <consortium name="The Broad Institute Genome Sequencing Center for Infectious Disease"/>
            <person name="Wu L."/>
            <person name="Ma J."/>
        </authorList>
    </citation>
    <scope>NUCLEOTIDE SEQUENCE [LARGE SCALE GENOMIC DNA]</scope>
    <source>
        <strain evidence="6">JCM 16022</strain>
    </source>
</reference>
<comment type="similarity">
    <text evidence="1 4">Belongs to the bacterial ribosomal protein bS6 family.</text>
</comment>
<keyword evidence="4" id="KW-0699">rRNA-binding</keyword>
<dbReference type="SUPFAM" id="SSF54995">
    <property type="entry name" value="Ribosomal protein S6"/>
    <property type="match status" value="1"/>
</dbReference>
<evidence type="ECO:0000256" key="1">
    <source>
        <dbReference type="ARBA" id="ARBA00009512"/>
    </source>
</evidence>
<dbReference type="PANTHER" id="PTHR21011">
    <property type="entry name" value="MITOCHONDRIAL 28S RIBOSOMAL PROTEIN S6"/>
    <property type="match status" value="1"/>
</dbReference>
<organism evidence="5 6">
    <name type="scientific">Nocardioides koreensis</name>
    <dbReference type="NCBI Taxonomy" id="433651"/>
    <lineage>
        <taxon>Bacteria</taxon>
        <taxon>Bacillati</taxon>
        <taxon>Actinomycetota</taxon>
        <taxon>Actinomycetes</taxon>
        <taxon>Propionibacteriales</taxon>
        <taxon>Nocardioidaceae</taxon>
        <taxon>Nocardioides</taxon>
    </lineage>
</organism>
<evidence type="ECO:0000313" key="5">
    <source>
        <dbReference type="EMBL" id="GAA2141451.1"/>
    </source>
</evidence>
<dbReference type="InterPro" id="IPR035980">
    <property type="entry name" value="Ribosomal_bS6_sf"/>
</dbReference>
<dbReference type="InterPro" id="IPR014717">
    <property type="entry name" value="Transl_elong_EF1B/ribsomal_bS6"/>
</dbReference>
<dbReference type="Pfam" id="PF01250">
    <property type="entry name" value="Ribosomal_S6"/>
    <property type="match status" value="1"/>
</dbReference>
<dbReference type="GO" id="GO:0005840">
    <property type="term" value="C:ribosome"/>
    <property type="evidence" value="ECO:0007669"/>
    <property type="project" value="UniProtKB-KW"/>
</dbReference>
<evidence type="ECO:0000256" key="2">
    <source>
        <dbReference type="ARBA" id="ARBA00035104"/>
    </source>
</evidence>
<keyword evidence="4" id="KW-0687">Ribonucleoprotein</keyword>
<dbReference type="HAMAP" id="MF_00360">
    <property type="entry name" value="Ribosomal_bS6"/>
    <property type="match status" value="1"/>
</dbReference>
<evidence type="ECO:0000256" key="3">
    <source>
        <dbReference type="ARBA" id="ARBA00035294"/>
    </source>
</evidence>
<dbReference type="NCBIfam" id="TIGR00166">
    <property type="entry name" value="S6"/>
    <property type="match status" value="1"/>
</dbReference>
<dbReference type="InterPro" id="IPR000529">
    <property type="entry name" value="Ribosomal_bS6"/>
</dbReference>
<keyword evidence="6" id="KW-1185">Reference proteome</keyword>
<sequence>MRAYEVMVILDPSIEERTVETSLDKYLNVIRNDGGTVESVDVWGRRRLAYEVKKNAEGIYAVINLSAEPATVKEFDRQLSLNESILRTKVMRPDAH</sequence>
<dbReference type="RefSeq" id="WP_344149052.1">
    <property type="nucleotide sequence ID" value="NZ_BAAAQR010000002.1"/>
</dbReference>
<evidence type="ECO:0000313" key="6">
    <source>
        <dbReference type="Proteomes" id="UP001501771"/>
    </source>
</evidence>
<proteinExistence type="inferred from homology"/>
<comment type="caution">
    <text evidence="5">The sequence shown here is derived from an EMBL/GenBank/DDBJ whole genome shotgun (WGS) entry which is preliminary data.</text>
</comment>
<evidence type="ECO:0000256" key="4">
    <source>
        <dbReference type="HAMAP-Rule" id="MF_00360"/>
    </source>
</evidence>
<dbReference type="Proteomes" id="UP001501771">
    <property type="component" value="Unassembled WGS sequence"/>
</dbReference>
<comment type="function">
    <text evidence="2 4">Binds together with bS18 to 16S ribosomal RNA.</text>
</comment>
<accession>A0ABP5L6R2</accession>
<keyword evidence="4" id="KW-0694">RNA-binding</keyword>
<dbReference type="InterPro" id="IPR020814">
    <property type="entry name" value="Ribosomal_S6_plastid/chlpt"/>
</dbReference>